<comment type="caution">
    <text evidence="6">The sequence shown here is derived from an EMBL/GenBank/DDBJ whole genome shotgun (WGS) entry which is preliminary data.</text>
</comment>
<accession>A0A540VH02</accession>
<keyword evidence="6" id="KW-0489">Methyltransferase</keyword>
<protein>
    <submittedName>
        <fullName evidence="6">Isoprenylcysteine carboxylmethyltransferase family protein</fullName>
    </submittedName>
</protein>
<dbReference type="EMBL" id="VIGC01000010">
    <property type="protein sequence ID" value="TQE96045.1"/>
    <property type="molecule type" value="Genomic_DNA"/>
</dbReference>
<proteinExistence type="predicted"/>
<name>A0A540VH02_9CHLR</name>
<dbReference type="GO" id="GO:0004671">
    <property type="term" value="F:protein C-terminal S-isoprenylcysteine carboxyl O-methyltransferase activity"/>
    <property type="evidence" value="ECO:0007669"/>
    <property type="project" value="InterPro"/>
</dbReference>
<feature type="transmembrane region" description="Helical" evidence="5">
    <location>
        <begin position="85"/>
        <end position="109"/>
    </location>
</feature>
<dbReference type="PANTHER" id="PTHR43847:SF1">
    <property type="entry name" value="BLL3993 PROTEIN"/>
    <property type="match status" value="1"/>
</dbReference>
<dbReference type="GO" id="GO:0016020">
    <property type="term" value="C:membrane"/>
    <property type="evidence" value="ECO:0007669"/>
    <property type="project" value="UniProtKB-SubCell"/>
</dbReference>
<keyword evidence="6" id="KW-0808">Transferase</keyword>
<dbReference type="Gene3D" id="1.20.120.1630">
    <property type="match status" value="1"/>
</dbReference>
<sequence>MKRRLLSYLLVLIQFLTLGYLAWTGPLLARSPLLLLLEALAVALGLWAIWSMKPGHFNITPDVRPGAQLVRQGPYRFIRHPMYSALLLGSLALVAAHATPGRVAAWLLLVIDLLLKLHHEERLLAEAFPDYPAYRRTTWRLVPFVY</sequence>
<evidence type="ECO:0000256" key="3">
    <source>
        <dbReference type="ARBA" id="ARBA00022989"/>
    </source>
</evidence>
<dbReference type="AlphaFoldDB" id="A0A540VH02"/>
<feature type="transmembrane region" description="Helical" evidence="5">
    <location>
        <begin position="31"/>
        <end position="50"/>
    </location>
</feature>
<dbReference type="Pfam" id="PF04140">
    <property type="entry name" value="ICMT"/>
    <property type="match status" value="1"/>
</dbReference>
<evidence type="ECO:0000313" key="6">
    <source>
        <dbReference type="EMBL" id="TQE96045.1"/>
    </source>
</evidence>
<evidence type="ECO:0000256" key="4">
    <source>
        <dbReference type="ARBA" id="ARBA00023136"/>
    </source>
</evidence>
<keyword evidence="7" id="KW-1185">Reference proteome</keyword>
<evidence type="ECO:0000256" key="1">
    <source>
        <dbReference type="ARBA" id="ARBA00004141"/>
    </source>
</evidence>
<keyword evidence="2 5" id="KW-0812">Transmembrane</keyword>
<dbReference type="InParanoid" id="A0A540VH02"/>
<keyword evidence="3 5" id="KW-1133">Transmembrane helix</keyword>
<dbReference type="Proteomes" id="UP000317371">
    <property type="component" value="Unassembled WGS sequence"/>
</dbReference>
<dbReference type="OrthoDB" id="5471300at2"/>
<organism evidence="6 7">
    <name type="scientific">Litorilinea aerophila</name>
    <dbReference type="NCBI Taxonomy" id="1204385"/>
    <lineage>
        <taxon>Bacteria</taxon>
        <taxon>Bacillati</taxon>
        <taxon>Chloroflexota</taxon>
        <taxon>Caldilineae</taxon>
        <taxon>Caldilineales</taxon>
        <taxon>Caldilineaceae</taxon>
        <taxon>Litorilinea</taxon>
    </lineage>
</organism>
<evidence type="ECO:0000313" key="7">
    <source>
        <dbReference type="Proteomes" id="UP000317371"/>
    </source>
</evidence>
<dbReference type="InterPro" id="IPR052527">
    <property type="entry name" value="Metal_cation-efflux_comp"/>
</dbReference>
<evidence type="ECO:0000256" key="2">
    <source>
        <dbReference type="ARBA" id="ARBA00022692"/>
    </source>
</evidence>
<keyword evidence="4 5" id="KW-0472">Membrane</keyword>
<reference evidence="6 7" key="1">
    <citation type="submission" date="2019-06" db="EMBL/GenBank/DDBJ databases">
        <title>Genome sequence of Litorilinea aerophila BAA-2444.</title>
        <authorList>
            <person name="Maclea K.S."/>
            <person name="Maurais E.G."/>
            <person name="Iannazzi L.C."/>
        </authorList>
    </citation>
    <scope>NUCLEOTIDE SEQUENCE [LARGE SCALE GENOMIC DNA]</scope>
    <source>
        <strain evidence="6 7">ATCC BAA-2444</strain>
    </source>
</reference>
<evidence type="ECO:0000256" key="5">
    <source>
        <dbReference type="SAM" id="Phobius"/>
    </source>
</evidence>
<dbReference type="RefSeq" id="WP_141609962.1">
    <property type="nucleotide sequence ID" value="NZ_VIGC02000010.1"/>
</dbReference>
<dbReference type="PANTHER" id="PTHR43847">
    <property type="entry name" value="BLL3993 PROTEIN"/>
    <property type="match status" value="1"/>
</dbReference>
<dbReference type="GO" id="GO:0032259">
    <property type="term" value="P:methylation"/>
    <property type="evidence" value="ECO:0007669"/>
    <property type="project" value="UniProtKB-KW"/>
</dbReference>
<comment type="subcellular location">
    <subcellularLocation>
        <location evidence="1">Membrane</location>
        <topology evidence="1">Multi-pass membrane protein</topology>
    </subcellularLocation>
</comment>
<gene>
    <name evidence="6" type="ORF">FKZ61_09925</name>
</gene>
<dbReference type="InterPro" id="IPR007269">
    <property type="entry name" value="ICMT_MeTrfase"/>
</dbReference>